<accession>A0A0G4E4J0</accession>
<keyword evidence="1" id="KW-0963">Cytoplasm</keyword>
<dbReference type="AlphaFoldDB" id="A0A0G4E4J0"/>
<dbReference type="GO" id="GO:0003677">
    <property type="term" value="F:DNA binding"/>
    <property type="evidence" value="ECO:0007669"/>
    <property type="project" value="UniProtKB-KW"/>
</dbReference>
<keyword evidence="4" id="KW-0614">Plasmid</keyword>
<evidence type="ECO:0008006" key="5">
    <source>
        <dbReference type="Google" id="ProtNLM"/>
    </source>
</evidence>
<evidence type="ECO:0000256" key="1">
    <source>
        <dbReference type="ARBA" id="ARBA00022490"/>
    </source>
</evidence>
<keyword evidence="2" id="KW-0235">DNA replication</keyword>
<reference evidence="4" key="2">
    <citation type="submission" date="2015-06" db="EMBL/GenBank/DDBJ databases">
        <title>Environmentally co-occuring mercury resistance plasmids are genetically and phenotypically diverse and confer variable context-dependent fitness effects.</title>
        <authorList>
            <person name="Hall J.P.J."/>
            <person name="Harrison E."/>
            <person name="Lilley A.K."/>
            <person name="Paterson S."/>
            <person name="Spiers A.J."/>
            <person name="Brockhurst M.A."/>
        </authorList>
    </citation>
    <scope>NUCLEOTIDE SEQUENCE [LARGE SCALE GENOMIC DNA]</scope>
    <source>
        <strain evidence="4">SBW25</strain>
        <plasmid evidence="4">pQBR57</plasmid>
    </source>
</reference>
<gene>
    <name evidence="4" type="ORF">PQBR57_0126</name>
</gene>
<evidence type="ECO:0000256" key="2">
    <source>
        <dbReference type="ARBA" id="ARBA00022705"/>
    </source>
</evidence>
<dbReference type="InterPro" id="IPR036384">
    <property type="entry name" value="Tus_sf"/>
</dbReference>
<protein>
    <recommendedName>
        <fullName evidence="5">DNA replication terminus site-binding protein</fullName>
    </recommendedName>
</protein>
<proteinExistence type="predicted"/>
<evidence type="ECO:0000256" key="3">
    <source>
        <dbReference type="ARBA" id="ARBA00023125"/>
    </source>
</evidence>
<keyword evidence="3" id="KW-0238">DNA-binding</keyword>
<dbReference type="RefSeq" id="WP_192963283.1">
    <property type="nucleotide sequence ID" value="NZ_LN713926.1"/>
</dbReference>
<dbReference type="InterPro" id="IPR036381">
    <property type="entry name" value="Tus_dom1"/>
</dbReference>
<dbReference type="Gene3D" id="3.50.14.10">
    <property type="entry name" value="Replication terminator Tus, domain 1 superfamily/Replication terminator Tus"/>
    <property type="match status" value="1"/>
</dbReference>
<organism evidence="4">
    <name type="scientific">Pseudomonas fluorescens (strain SBW25)</name>
    <dbReference type="NCBI Taxonomy" id="216595"/>
    <lineage>
        <taxon>Bacteria</taxon>
        <taxon>Pseudomonadati</taxon>
        <taxon>Pseudomonadota</taxon>
        <taxon>Gammaproteobacteria</taxon>
        <taxon>Pseudomonadales</taxon>
        <taxon>Pseudomonadaceae</taxon>
        <taxon>Pseudomonas</taxon>
    </lineage>
</organism>
<dbReference type="InterPro" id="IPR008865">
    <property type="entry name" value="DNA_replication_term_site-bd"/>
</dbReference>
<dbReference type="GO" id="GO:0006274">
    <property type="term" value="P:DNA replication termination"/>
    <property type="evidence" value="ECO:0007669"/>
    <property type="project" value="InterPro"/>
</dbReference>
<sequence length="312" mass="36290">MTQLGKYYSQQQGIIENVNFVETRLKSLASKMRTYPERLRVDTAYMIPFRHQPLVDEKKGIVVTQLAGPAAVDQAIEGLTATRIDPDKQHARETLRVPGVIALPSEWIKELHFLNILKSEIEGLVETIEEQHERTKLWQRWPHMSGLQVMRKTWIADGPKKVTFFWESAPSVLNKTAEKWIKHYSDYLKKIHGHVPNINELDEGDTSRKFVLLIAELQRDCESKEHIAAFRHGQPHVRARVTFHDTQKYALRPAPTPIVYGYEDSVPTVIPLSNWEPEETPFKRKTRKQMISTEPVVDGLWFYRYLDAYKYG</sequence>
<dbReference type="EMBL" id="LN713926">
    <property type="protein sequence ID" value="CEK42079.1"/>
    <property type="molecule type" value="Genomic_DNA"/>
</dbReference>
<dbReference type="Gene3D" id="3.30.54.10">
    <property type="match status" value="1"/>
</dbReference>
<dbReference type="GO" id="GO:0005737">
    <property type="term" value="C:cytoplasm"/>
    <property type="evidence" value="ECO:0007669"/>
    <property type="project" value="InterPro"/>
</dbReference>
<reference evidence="4" key="1">
    <citation type="submission" date="2014-12" db="EMBL/GenBank/DDBJ databases">
        <authorList>
            <person name="Hall J."/>
        </authorList>
    </citation>
    <scope>NUCLEOTIDE SEQUENCE [LARGE SCALE GENOMIC DNA]</scope>
    <source>
        <strain evidence="4">SBW25</strain>
        <plasmid evidence="4">pQBR57</plasmid>
    </source>
</reference>
<dbReference type="SUPFAM" id="SSF56596">
    <property type="entry name" value="Replication terminator protein (Tus)"/>
    <property type="match status" value="1"/>
</dbReference>
<geneLocation type="plasmid" evidence="4">
    <name>pQBR57</name>
</geneLocation>
<name>A0A0G4E4J0_PSEFS</name>
<evidence type="ECO:0000313" key="4">
    <source>
        <dbReference type="EMBL" id="CEK42079.1"/>
    </source>
</evidence>
<dbReference type="Pfam" id="PF05472">
    <property type="entry name" value="Ter"/>
    <property type="match status" value="1"/>
</dbReference>